<feature type="compositionally biased region" description="Low complexity" evidence="1">
    <location>
        <begin position="67"/>
        <end position="89"/>
    </location>
</feature>
<feature type="region of interest" description="Disordered" evidence="1">
    <location>
        <begin position="1"/>
        <end position="147"/>
    </location>
</feature>
<accession>A0A5A8D1A9</accession>
<reference evidence="2 3" key="1">
    <citation type="submission" date="2019-07" db="EMBL/GenBank/DDBJ databases">
        <title>Genomes of Cafeteria roenbergensis.</title>
        <authorList>
            <person name="Fischer M.G."/>
            <person name="Hackl T."/>
            <person name="Roman M."/>
        </authorList>
    </citation>
    <scope>NUCLEOTIDE SEQUENCE [LARGE SCALE GENOMIC DNA]</scope>
    <source>
        <strain evidence="2 3">Cflag</strain>
    </source>
</reference>
<gene>
    <name evidence="2" type="ORF">FNF31_05008</name>
</gene>
<organism evidence="2 3">
    <name type="scientific">Cafeteria roenbergensis</name>
    <name type="common">Marine flagellate</name>
    <dbReference type="NCBI Taxonomy" id="33653"/>
    <lineage>
        <taxon>Eukaryota</taxon>
        <taxon>Sar</taxon>
        <taxon>Stramenopiles</taxon>
        <taxon>Bigyra</taxon>
        <taxon>Opalozoa</taxon>
        <taxon>Bicosoecida</taxon>
        <taxon>Cafeteriaceae</taxon>
        <taxon>Cafeteria</taxon>
    </lineage>
</organism>
<dbReference type="EMBL" id="VLTM01000057">
    <property type="protein sequence ID" value="KAA0159153.1"/>
    <property type="molecule type" value="Genomic_DNA"/>
</dbReference>
<dbReference type="Proteomes" id="UP000325113">
    <property type="component" value="Unassembled WGS sequence"/>
</dbReference>
<proteinExistence type="predicted"/>
<feature type="compositionally biased region" description="Low complexity" evidence="1">
    <location>
        <begin position="1"/>
        <end position="12"/>
    </location>
</feature>
<evidence type="ECO:0008006" key="4">
    <source>
        <dbReference type="Google" id="ProtNLM"/>
    </source>
</evidence>
<feature type="compositionally biased region" description="Gly residues" evidence="1">
    <location>
        <begin position="34"/>
        <end position="58"/>
    </location>
</feature>
<name>A0A5A8D1A9_CAFRO</name>
<dbReference type="SUPFAM" id="SSF47473">
    <property type="entry name" value="EF-hand"/>
    <property type="match status" value="1"/>
</dbReference>
<protein>
    <recommendedName>
        <fullName evidence="4">EF-hand domain-containing protein</fullName>
    </recommendedName>
</protein>
<evidence type="ECO:0000256" key="1">
    <source>
        <dbReference type="SAM" id="MobiDB-lite"/>
    </source>
</evidence>
<feature type="compositionally biased region" description="Basic and acidic residues" evidence="1">
    <location>
        <begin position="94"/>
        <end position="112"/>
    </location>
</feature>
<dbReference type="AlphaFoldDB" id="A0A5A8D1A9"/>
<comment type="caution">
    <text evidence="2">The sequence shown here is derived from an EMBL/GenBank/DDBJ whole genome shotgun (WGS) entry which is preliminary data.</text>
</comment>
<sequence length="269" mass="27315">MPTDGIPSPTGTRGPGGDGGDGAGRTGRVRRGSGLSGTGHTGFGGGSSLGLAGSGWGAGQPWRPPQASYAAAGSHAHSRPSSAAGSASGFYDESGGHDGEAVGRPGEEDIHGRAARSGGAAPEDGYEAGSADGSVESAGGDEADQPAFNPLAGMRQLLMHCQMQGLVPDDGALVAMAGEGTELPPGRTWFRLVEQRCQAHDRDRSGLITSAAFAQALREAMPDLQSGMEFSLVAGMGMQGVRRIDYEDFVMAMGTLFDRHASAVTRAEA</sequence>
<evidence type="ECO:0000313" key="3">
    <source>
        <dbReference type="Proteomes" id="UP000325113"/>
    </source>
</evidence>
<dbReference type="InterPro" id="IPR011992">
    <property type="entry name" value="EF-hand-dom_pair"/>
</dbReference>
<evidence type="ECO:0000313" key="2">
    <source>
        <dbReference type="EMBL" id="KAA0159153.1"/>
    </source>
</evidence>
<feature type="compositionally biased region" description="Gly residues" evidence="1">
    <location>
        <begin position="13"/>
        <end position="25"/>
    </location>
</feature>